<keyword evidence="5" id="KW-1185">Reference proteome</keyword>
<dbReference type="AlphaFoldDB" id="A0A017HTD2"/>
<evidence type="ECO:0000256" key="2">
    <source>
        <dbReference type="SAM" id="SignalP"/>
    </source>
</evidence>
<feature type="compositionally biased region" description="Basic and acidic residues" evidence="1">
    <location>
        <begin position="27"/>
        <end position="43"/>
    </location>
</feature>
<reference evidence="4 5" key="1">
    <citation type="submission" date="2013-02" db="EMBL/GenBank/DDBJ databases">
        <authorList>
            <person name="Fiebig A."/>
            <person name="Goeker M."/>
            <person name="Klenk H.-P.P."/>
        </authorList>
    </citation>
    <scope>NUCLEOTIDE SEQUENCE [LARGE SCALE GENOMIC DNA]</scope>
    <source>
        <strain evidence="4 5">DSM 19309</strain>
    </source>
</reference>
<dbReference type="STRING" id="442562.Rumeso_00721"/>
<dbReference type="Proteomes" id="UP000019666">
    <property type="component" value="Unassembled WGS sequence"/>
</dbReference>
<feature type="chain" id="PRO_5001493171" description="Extensin-like C-terminal domain-containing protein" evidence="2">
    <location>
        <begin position="21"/>
        <end position="392"/>
    </location>
</feature>
<dbReference type="RefSeq" id="WP_051521405.1">
    <property type="nucleotide sequence ID" value="NZ_KK088593.1"/>
</dbReference>
<proteinExistence type="predicted"/>
<dbReference type="PRINTS" id="PR01217">
    <property type="entry name" value="PRICHEXTENSN"/>
</dbReference>
<feature type="region of interest" description="Disordered" evidence="1">
    <location>
        <begin position="59"/>
        <end position="87"/>
    </location>
</feature>
<dbReference type="InterPro" id="IPR009683">
    <property type="entry name" value="Extensin-like_C"/>
</dbReference>
<keyword evidence="2" id="KW-0732">Signal</keyword>
<feature type="compositionally biased region" description="Pro residues" evidence="1">
    <location>
        <begin position="135"/>
        <end position="154"/>
    </location>
</feature>
<dbReference type="OrthoDB" id="9809788at2"/>
<sequence>MKADAAALLALGLLPGLAWAEAPETSPRPEVRAIAEPPGRPEARPTGGAALAIELHPDGSPLAQDVAPTLPTVRPADPLPSPGAERLPTVMREAPLLEDDPPPPRLEGPRAIVRAEELMTEPPPVPVTVGGWEGAPPPIRPAAEPPPSVLPVPGRPRSRPQAPQDPQPLPPSEPDAPPAYAPGARPDVLPEGLGYSPLAVARAVLPASRPSGIVERAEQRRAELVRGQVCGDPAIQGEVIAAIHAGGGCGVEEPVLVRSVDGVRLSEPATMDCATAQALLDWTRDGARPAVGSRGGGLAELEVMGSYTCRPRNNQAGARLSEHGKGRAIDIGAAVLADGSTLSVLRDWPDPALRQMREAACGTFSTVLGPGDPFHDDHLHLDTARGRGAYCR</sequence>
<dbReference type="HOGENOM" id="CLU_043272_3_1_5"/>
<feature type="compositionally biased region" description="Pro residues" evidence="1">
    <location>
        <begin position="163"/>
        <end position="180"/>
    </location>
</feature>
<organism evidence="4 5">
    <name type="scientific">Rubellimicrobium mesophilum DSM 19309</name>
    <dbReference type="NCBI Taxonomy" id="442562"/>
    <lineage>
        <taxon>Bacteria</taxon>
        <taxon>Pseudomonadati</taxon>
        <taxon>Pseudomonadota</taxon>
        <taxon>Alphaproteobacteria</taxon>
        <taxon>Rhodobacterales</taxon>
        <taxon>Roseobacteraceae</taxon>
        <taxon>Rubellimicrobium</taxon>
    </lineage>
</organism>
<evidence type="ECO:0000259" key="3">
    <source>
        <dbReference type="Pfam" id="PF06904"/>
    </source>
</evidence>
<protein>
    <recommendedName>
        <fullName evidence="3">Extensin-like C-terminal domain-containing protein</fullName>
    </recommendedName>
</protein>
<accession>A0A017HTD2</accession>
<gene>
    <name evidence="4" type="ORF">Rumeso_00721</name>
</gene>
<evidence type="ECO:0000256" key="1">
    <source>
        <dbReference type="SAM" id="MobiDB-lite"/>
    </source>
</evidence>
<dbReference type="EMBL" id="AOSK01000024">
    <property type="protein sequence ID" value="EYD77555.1"/>
    <property type="molecule type" value="Genomic_DNA"/>
</dbReference>
<feature type="signal peptide" evidence="2">
    <location>
        <begin position="1"/>
        <end position="20"/>
    </location>
</feature>
<feature type="region of interest" description="Disordered" evidence="1">
    <location>
        <begin position="21"/>
        <end position="46"/>
    </location>
</feature>
<evidence type="ECO:0000313" key="4">
    <source>
        <dbReference type="EMBL" id="EYD77555.1"/>
    </source>
</evidence>
<dbReference type="Pfam" id="PF06904">
    <property type="entry name" value="Extensin-like_C"/>
    <property type="match status" value="1"/>
</dbReference>
<evidence type="ECO:0000313" key="5">
    <source>
        <dbReference type="Proteomes" id="UP000019666"/>
    </source>
</evidence>
<comment type="caution">
    <text evidence="4">The sequence shown here is derived from an EMBL/GenBank/DDBJ whole genome shotgun (WGS) entry which is preliminary data.</text>
</comment>
<name>A0A017HTD2_9RHOB</name>
<feature type="region of interest" description="Disordered" evidence="1">
    <location>
        <begin position="122"/>
        <end position="188"/>
    </location>
</feature>
<feature type="domain" description="Extensin-like C-terminal" evidence="3">
    <location>
        <begin position="242"/>
        <end position="392"/>
    </location>
</feature>